<keyword evidence="8" id="KW-1185">Reference proteome</keyword>
<keyword evidence="5 6" id="KW-0472">Membrane</keyword>
<gene>
    <name evidence="7" type="ORF">QR695_12540</name>
</gene>
<sequence length="142" mass="16084">MKLEQKELQQVQADRKAQKQLMKRYTKWFIGWFAILLIGALIVPMYKPVFLGLFLGGVASLIILHMQNRSVIRMFDVIEHGRRPKSHGTVSRMAVGALAVIVGLFYEDRVSLIAVVTGLIAGHIIQFGEFTLAQLSRKRGEY</sequence>
<dbReference type="InterPro" id="IPR039072">
    <property type="entry name" value="ATP_synth_I_Bacilli"/>
</dbReference>
<protein>
    <submittedName>
        <fullName evidence="7">ATP synthase subunit I</fullName>
    </submittedName>
</protein>
<name>A0ABT7MRK0_9BACL</name>
<dbReference type="PANTHER" id="PTHR40035:SF1">
    <property type="entry name" value="ATP SYNTHASE PROTEIN I"/>
    <property type="match status" value="1"/>
</dbReference>
<evidence type="ECO:0000256" key="1">
    <source>
        <dbReference type="ARBA" id="ARBA00004651"/>
    </source>
</evidence>
<feature type="transmembrane region" description="Helical" evidence="6">
    <location>
        <begin position="112"/>
        <end position="132"/>
    </location>
</feature>
<evidence type="ECO:0000256" key="4">
    <source>
        <dbReference type="ARBA" id="ARBA00022989"/>
    </source>
</evidence>
<dbReference type="Pfam" id="PF03899">
    <property type="entry name" value="ATP-synt_I"/>
    <property type="match status" value="1"/>
</dbReference>
<comment type="subcellular location">
    <subcellularLocation>
        <location evidence="1">Cell membrane</location>
        <topology evidence="1">Multi-pass membrane protein</topology>
    </subcellularLocation>
</comment>
<keyword evidence="2" id="KW-1003">Cell membrane</keyword>
<keyword evidence="3 6" id="KW-0812">Transmembrane</keyword>
<evidence type="ECO:0000256" key="6">
    <source>
        <dbReference type="SAM" id="Phobius"/>
    </source>
</evidence>
<feature type="transmembrane region" description="Helical" evidence="6">
    <location>
        <begin position="89"/>
        <end position="106"/>
    </location>
</feature>
<feature type="transmembrane region" description="Helical" evidence="6">
    <location>
        <begin position="49"/>
        <end position="68"/>
    </location>
</feature>
<evidence type="ECO:0000313" key="8">
    <source>
        <dbReference type="Proteomes" id="UP001230807"/>
    </source>
</evidence>
<evidence type="ECO:0000313" key="7">
    <source>
        <dbReference type="EMBL" id="MDL5377827.1"/>
    </source>
</evidence>
<reference evidence="7 8" key="1">
    <citation type="submission" date="2023-06" db="EMBL/GenBank/DDBJ databases">
        <title>Influencing factors and mechanism of Cr(VI) reduction by facultative anaerobic Exiguobacterium sp. PY14.</title>
        <authorList>
            <person name="Zou L."/>
        </authorList>
    </citation>
    <scope>NUCLEOTIDE SEQUENCE [LARGE SCALE GENOMIC DNA]</scope>
    <source>
        <strain evidence="7 8">PY14</strain>
    </source>
</reference>
<feature type="transmembrane region" description="Helical" evidence="6">
    <location>
        <begin position="25"/>
        <end position="43"/>
    </location>
</feature>
<comment type="caution">
    <text evidence="7">The sequence shown here is derived from an EMBL/GenBank/DDBJ whole genome shotgun (WGS) entry which is preliminary data.</text>
</comment>
<dbReference type="Proteomes" id="UP001230807">
    <property type="component" value="Unassembled WGS sequence"/>
</dbReference>
<keyword evidence="4 6" id="KW-1133">Transmembrane helix</keyword>
<dbReference type="PANTHER" id="PTHR40035">
    <property type="entry name" value="ATP SYNTHASE PROTEIN I"/>
    <property type="match status" value="1"/>
</dbReference>
<proteinExistence type="predicted"/>
<dbReference type="RefSeq" id="WP_214719346.1">
    <property type="nucleotide sequence ID" value="NZ_CP183077.1"/>
</dbReference>
<evidence type="ECO:0000256" key="5">
    <source>
        <dbReference type="ARBA" id="ARBA00023136"/>
    </source>
</evidence>
<accession>A0ABT7MRK0</accession>
<organism evidence="7 8">
    <name type="scientific">Exiguobacterium mexicanum</name>
    <dbReference type="NCBI Taxonomy" id="340146"/>
    <lineage>
        <taxon>Bacteria</taxon>
        <taxon>Bacillati</taxon>
        <taxon>Bacillota</taxon>
        <taxon>Bacilli</taxon>
        <taxon>Bacillales</taxon>
        <taxon>Bacillales Family XII. Incertae Sedis</taxon>
        <taxon>Exiguobacterium</taxon>
    </lineage>
</organism>
<dbReference type="InterPro" id="IPR005598">
    <property type="entry name" value="ATP_synth_I"/>
</dbReference>
<evidence type="ECO:0000256" key="2">
    <source>
        <dbReference type="ARBA" id="ARBA00022475"/>
    </source>
</evidence>
<evidence type="ECO:0000256" key="3">
    <source>
        <dbReference type="ARBA" id="ARBA00022692"/>
    </source>
</evidence>
<dbReference type="EMBL" id="JASWER010000012">
    <property type="protein sequence ID" value="MDL5377827.1"/>
    <property type="molecule type" value="Genomic_DNA"/>
</dbReference>